<dbReference type="PANTHER" id="PTHR47572:SF4">
    <property type="entry name" value="LACTONASE DRP35"/>
    <property type="match status" value="1"/>
</dbReference>
<keyword evidence="7" id="KW-1185">Reference proteome</keyword>
<dbReference type="Pfam" id="PF08450">
    <property type="entry name" value="SGL"/>
    <property type="match status" value="1"/>
</dbReference>
<feature type="binding site" evidence="3">
    <location>
        <position position="185"/>
    </location>
    <ligand>
        <name>a divalent metal cation</name>
        <dbReference type="ChEBI" id="CHEBI:60240"/>
    </ligand>
</feature>
<name>D2R4Z7_PIRSD</name>
<evidence type="ECO:0000256" key="1">
    <source>
        <dbReference type="ARBA" id="ARBA00022801"/>
    </source>
</evidence>
<dbReference type="SUPFAM" id="SSF63829">
    <property type="entry name" value="Calcium-dependent phosphotriesterase"/>
    <property type="match status" value="1"/>
</dbReference>
<dbReference type="InterPro" id="IPR013658">
    <property type="entry name" value="SGL"/>
</dbReference>
<dbReference type="PRINTS" id="PR01790">
    <property type="entry name" value="SMP30FAMILY"/>
</dbReference>
<feature type="binding site" evidence="3">
    <location>
        <position position="238"/>
    </location>
    <ligand>
        <name>a divalent metal cation</name>
        <dbReference type="ChEBI" id="CHEBI:60240"/>
    </ligand>
</feature>
<dbReference type="STRING" id="530564.Psta_4311"/>
<dbReference type="EMBL" id="CP001848">
    <property type="protein sequence ID" value="ADB18959.1"/>
    <property type="molecule type" value="Genomic_DNA"/>
</dbReference>
<accession>D2R4Z7</accession>
<evidence type="ECO:0000259" key="5">
    <source>
        <dbReference type="Pfam" id="PF08450"/>
    </source>
</evidence>
<dbReference type="GO" id="GO:0016787">
    <property type="term" value="F:hydrolase activity"/>
    <property type="evidence" value="ECO:0007669"/>
    <property type="project" value="UniProtKB-KW"/>
</dbReference>
<comment type="cofactor">
    <cofactor evidence="3">
        <name>Zn(2+)</name>
        <dbReference type="ChEBI" id="CHEBI:29105"/>
    </cofactor>
    <text evidence="3">Binds 1 divalent metal cation per subunit.</text>
</comment>
<dbReference type="Gene3D" id="2.120.10.30">
    <property type="entry name" value="TolB, C-terminal domain"/>
    <property type="match status" value="1"/>
</dbReference>
<dbReference type="Proteomes" id="UP000001887">
    <property type="component" value="Chromosome"/>
</dbReference>
<feature type="domain" description="SMP-30/Gluconolactonase/LRE-like region" evidence="5">
    <location>
        <begin position="48"/>
        <end position="292"/>
    </location>
</feature>
<keyword evidence="1" id="KW-0378">Hydrolase</keyword>
<dbReference type="InterPro" id="IPR051262">
    <property type="entry name" value="SMP-30/CGR1_Lactonase"/>
</dbReference>
<gene>
    <name evidence="6" type="ordered locus">Psta_4311</name>
</gene>
<evidence type="ECO:0000313" key="6">
    <source>
        <dbReference type="EMBL" id="ADB18959.1"/>
    </source>
</evidence>
<feature type="signal peptide" evidence="4">
    <location>
        <begin position="1"/>
        <end position="26"/>
    </location>
</feature>
<dbReference type="InterPro" id="IPR005511">
    <property type="entry name" value="SMP-30"/>
</dbReference>
<evidence type="ECO:0000256" key="3">
    <source>
        <dbReference type="PIRSR" id="PIRSR605511-2"/>
    </source>
</evidence>
<dbReference type="eggNOG" id="COG3386">
    <property type="taxonomic scope" value="Bacteria"/>
</dbReference>
<feature type="binding site" evidence="3">
    <location>
        <position position="50"/>
    </location>
    <ligand>
        <name>a divalent metal cation</name>
        <dbReference type="ChEBI" id="CHEBI:60240"/>
    </ligand>
</feature>
<dbReference type="InterPro" id="IPR011042">
    <property type="entry name" value="6-blade_b-propeller_TolB-like"/>
</dbReference>
<organism evidence="6 7">
    <name type="scientific">Pirellula staleyi (strain ATCC 27377 / DSM 6068 / ICPB 4128)</name>
    <name type="common">Pirella staleyi</name>
    <dbReference type="NCBI Taxonomy" id="530564"/>
    <lineage>
        <taxon>Bacteria</taxon>
        <taxon>Pseudomonadati</taxon>
        <taxon>Planctomycetota</taxon>
        <taxon>Planctomycetia</taxon>
        <taxon>Pirellulales</taxon>
        <taxon>Pirellulaceae</taxon>
        <taxon>Pirellula</taxon>
    </lineage>
</organism>
<feature type="binding site" evidence="3">
    <location>
        <position position="135"/>
    </location>
    <ligand>
        <name>substrate</name>
    </ligand>
</feature>
<evidence type="ECO:0000313" key="7">
    <source>
        <dbReference type="Proteomes" id="UP000001887"/>
    </source>
</evidence>
<dbReference type="GO" id="GO:0046872">
    <property type="term" value="F:metal ion binding"/>
    <property type="evidence" value="ECO:0007669"/>
    <property type="project" value="UniProtKB-KW"/>
</dbReference>
<protein>
    <submittedName>
        <fullName evidence="6">SMP-30/Gluconolaconase/LRE domain protein</fullName>
    </submittedName>
</protein>
<keyword evidence="3" id="KW-0862">Zinc</keyword>
<dbReference type="AlphaFoldDB" id="D2R4Z7"/>
<dbReference type="KEGG" id="psl:Psta_4311"/>
<dbReference type="HOGENOM" id="CLU_036110_0_0_0"/>
<sequence precursor="true">MNLARPFFATMLALLGTLSLSSLALAAETIPNIGPKGEVKKLHGDLQFTEGPTSDGKGNLYFSDIPANKIYKLSADNKLDLFLEPSGHTNGLMIAPGNKLYASEMDGRLISIDLATKAVTALAATYEGNRFNAPNDLVIDQAGGVYFTDPRFRAPMPWPQGKEAFYYRDAKGTVTRLGDNLPAPNGVILSPDEKTLYIIPSMQKQMMAYPVEAPGKLGEGKVFCELLQKDPAGNGGGDGLTIDTAGNLYITSALGVQVFSAAGKHLGTIEFPEQPANCTFGGPDNKTLYVTARTGLYAVEMQAQGHVFPGPK</sequence>
<proteinExistence type="predicted"/>
<evidence type="ECO:0000256" key="2">
    <source>
        <dbReference type="PIRSR" id="PIRSR605511-1"/>
    </source>
</evidence>
<keyword evidence="4" id="KW-0732">Signal</keyword>
<dbReference type="PANTHER" id="PTHR47572">
    <property type="entry name" value="LIPOPROTEIN-RELATED"/>
    <property type="match status" value="1"/>
</dbReference>
<dbReference type="OrthoDB" id="272794at2"/>
<feature type="active site" description="Proton donor/acceptor" evidence="2">
    <location>
        <position position="238"/>
    </location>
</feature>
<feature type="chain" id="PRO_5005341887" evidence="4">
    <location>
        <begin position="27"/>
        <end position="312"/>
    </location>
</feature>
<evidence type="ECO:0000256" key="4">
    <source>
        <dbReference type="SAM" id="SignalP"/>
    </source>
</evidence>
<reference evidence="6 7" key="1">
    <citation type="journal article" date="2009" name="Stand. Genomic Sci.">
        <title>Complete genome sequence of Pirellula staleyi type strain (ATCC 27377).</title>
        <authorList>
            <person name="Clum A."/>
            <person name="Tindall B.J."/>
            <person name="Sikorski J."/>
            <person name="Ivanova N."/>
            <person name="Mavrommatis K."/>
            <person name="Lucas S."/>
            <person name="Glavina del Rio T."/>
            <person name="Nolan M."/>
            <person name="Chen F."/>
            <person name="Tice H."/>
            <person name="Pitluck S."/>
            <person name="Cheng J.F."/>
            <person name="Chertkov O."/>
            <person name="Brettin T."/>
            <person name="Han C."/>
            <person name="Detter J.C."/>
            <person name="Kuske C."/>
            <person name="Bruce D."/>
            <person name="Goodwin L."/>
            <person name="Ovchinikova G."/>
            <person name="Pati A."/>
            <person name="Mikhailova N."/>
            <person name="Chen A."/>
            <person name="Palaniappan K."/>
            <person name="Land M."/>
            <person name="Hauser L."/>
            <person name="Chang Y.J."/>
            <person name="Jeffries C.D."/>
            <person name="Chain P."/>
            <person name="Rohde M."/>
            <person name="Goker M."/>
            <person name="Bristow J."/>
            <person name="Eisen J.A."/>
            <person name="Markowitz V."/>
            <person name="Hugenholtz P."/>
            <person name="Kyrpides N.C."/>
            <person name="Klenk H.P."/>
            <person name="Lapidus A."/>
        </authorList>
    </citation>
    <scope>NUCLEOTIDE SEQUENCE [LARGE SCALE GENOMIC DNA]</scope>
    <source>
        <strain evidence="7">ATCC 27377 / DSM 6068 / ICPB 4128</strain>
    </source>
</reference>
<keyword evidence="3" id="KW-0479">Metal-binding</keyword>